<proteinExistence type="predicted"/>
<reference evidence="1" key="1">
    <citation type="submission" date="2014-09" db="EMBL/GenBank/DDBJ databases">
        <title>Draft genome sequence of an oleaginous Mucoromycotina fungus Mucor ambiguus NBRC6742.</title>
        <authorList>
            <person name="Takeda I."/>
            <person name="Yamane N."/>
            <person name="Morita T."/>
            <person name="Tamano K."/>
            <person name="Machida M."/>
            <person name="Baker S."/>
            <person name="Koike H."/>
        </authorList>
    </citation>
    <scope>NUCLEOTIDE SEQUENCE</scope>
    <source>
        <strain evidence="1">NBRC 6742</strain>
    </source>
</reference>
<dbReference type="EMBL" id="DF836296">
    <property type="protein sequence ID" value="GAN01435.1"/>
    <property type="molecule type" value="Genomic_DNA"/>
</dbReference>
<dbReference type="Proteomes" id="UP000053815">
    <property type="component" value="Unassembled WGS sequence"/>
</dbReference>
<dbReference type="OrthoDB" id="2247009at2759"/>
<dbReference type="STRING" id="91626.A0A0C9LQE5"/>
<keyword evidence="2" id="KW-1185">Reference proteome</keyword>
<evidence type="ECO:0000313" key="1">
    <source>
        <dbReference type="EMBL" id="GAN01435.1"/>
    </source>
</evidence>
<evidence type="ECO:0000313" key="2">
    <source>
        <dbReference type="Proteomes" id="UP000053815"/>
    </source>
</evidence>
<accession>A0A0C9LQE5</accession>
<sequence length="96" mass="10235">MKSLVLLQELLPPDASIGLALTSLCNGSGLVVIDEDVLVALGAAYSTIWKYHWQCVIDEEPWIASAAVNMVRQDHGTLFSLADGRAGTLALPVNSL</sequence>
<gene>
    <name evidence="1" type="ORF">MAM1_0007c00868</name>
</gene>
<protein>
    <submittedName>
        <fullName evidence="1">Uncharacterized protein</fullName>
    </submittedName>
</protein>
<dbReference type="AlphaFoldDB" id="A0A0C9LQE5"/>
<name>A0A0C9LQE5_9FUNG</name>
<organism evidence="1">
    <name type="scientific">Mucor ambiguus</name>
    <dbReference type="NCBI Taxonomy" id="91626"/>
    <lineage>
        <taxon>Eukaryota</taxon>
        <taxon>Fungi</taxon>
        <taxon>Fungi incertae sedis</taxon>
        <taxon>Mucoromycota</taxon>
        <taxon>Mucoromycotina</taxon>
        <taxon>Mucoromycetes</taxon>
        <taxon>Mucorales</taxon>
        <taxon>Mucorineae</taxon>
        <taxon>Mucoraceae</taxon>
        <taxon>Mucor</taxon>
    </lineage>
</organism>